<sequence>MLPTAPIQTFAPDMDGNFGGMYSFGDQTGGQQPARRGAFYPANSFQNGYYDSNYGSMAQETSSFDWNTQSNNLPALLASASHNDLLYLNGTYTDLFQVHNAAKQQLLALQTAFSQLSSSVAQSMSATPSASASPLSTTLSIELATKEQYPKVRFWKPEDSKAVNNKKNKTTRLNDAAAPRGGKRMSEDINVMTTYLEKEDGTIISGKEVQVIRATQRSIYREIQHTSPADLPTSWGAASLAVVHYHRAQMYAAHALLRYCIGHWKVERLASQTYSSWYSKNIKKKARDGVGRGGCTCVCTCSYDSPDPSDDEENSDDEAESSSRLGPTSASTAPSASKSSARSSSAPRSSVSGSAAPSSSSSAPSSRAAGRRKLPTSFVPRRTFRL</sequence>
<feature type="region of interest" description="Disordered" evidence="1">
    <location>
        <begin position="306"/>
        <end position="386"/>
    </location>
</feature>
<reference evidence="2 3" key="1">
    <citation type="journal article" date="2024" name="J Genomics">
        <title>Draft genome sequencing and assembly of Favolaschia claudopus CIRM-BRFM 2984 isolated from oak limbs.</title>
        <authorList>
            <person name="Navarro D."/>
            <person name="Drula E."/>
            <person name="Chaduli D."/>
            <person name="Cazenave R."/>
            <person name="Ahrendt S."/>
            <person name="Wang J."/>
            <person name="Lipzen A."/>
            <person name="Daum C."/>
            <person name="Barry K."/>
            <person name="Grigoriev I.V."/>
            <person name="Favel A."/>
            <person name="Rosso M.N."/>
            <person name="Martin F."/>
        </authorList>
    </citation>
    <scope>NUCLEOTIDE SEQUENCE [LARGE SCALE GENOMIC DNA]</scope>
    <source>
        <strain evidence="2 3">CIRM-BRFM 2984</strain>
    </source>
</reference>
<dbReference type="Proteomes" id="UP001362999">
    <property type="component" value="Unassembled WGS sequence"/>
</dbReference>
<feature type="compositionally biased region" description="Low complexity" evidence="1">
    <location>
        <begin position="327"/>
        <end position="368"/>
    </location>
</feature>
<protein>
    <submittedName>
        <fullName evidence="2">Uncharacterized protein</fullName>
    </submittedName>
</protein>
<proteinExistence type="predicted"/>
<evidence type="ECO:0000313" key="3">
    <source>
        <dbReference type="Proteomes" id="UP001362999"/>
    </source>
</evidence>
<accession>A0AAW0B6M2</accession>
<dbReference type="EMBL" id="JAWWNJ010000038">
    <property type="protein sequence ID" value="KAK7021686.1"/>
    <property type="molecule type" value="Genomic_DNA"/>
</dbReference>
<organism evidence="2 3">
    <name type="scientific">Favolaschia claudopus</name>
    <dbReference type="NCBI Taxonomy" id="2862362"/>
    <lineage>
        <taxon>Eukaryota</taxon>
        <taxon>Fungi</taxon>
        <taxon>Dikarya</taxon>
        <taxon>Basidiomycota</taxon>
        <taxon>Agaricomycotina</taxon>
        <taxon>Agaricomycetes</taxon>
        <taxon>Agaricomycetidae</taxon>
        <taxon>Agaricales</taxon>
        <taxon>Marasmiineae</taxon>
        <taxon>Mycenaceae</taxon>
        <taxon>Favolaschia</taxon>
    </lineage>
</organism>
<gene>
    <name evidence="2" type="ORF">R3P38DRAFT_3196511</name>
</gene>
<evidence type="ECO:0000256" key="1">
    <source>
        <dbReference type="SAM" id="MobiDB-lite"/>
    </source>
</evidence>
<keyword evidence="3" id="KW-1185">Reference proteome</keyword>
<name>A0AAW0B6M2_9AGAR</name>
<feature type="compositionally biased region" description="Acidic residues" evidence="1">
    <location>
        <begin position="307"/>
        <end position="320"/>
    </location>
</feature>
<dbReference type="AlphaFoldDB" id="A0AAW0B6M2"/>
<evidence type="ECO:0000313" key="2">
    <source>
        <dbReference type="EMBL" id="KAK7021686.1"/>
    </source>
</evidence>
<comment type="caution">
    <text evidence="2">The sequence shown here is derived from an EMBL/GenBank/DDBJ whole genome shotgun (WGS) entry which is preliminary data.</text>
</comment>